<evidence type="ECO:0000256" key="2">
    <source>
        <dbReference type="ARBA" id="ARBA00023043"/>
    </source>
</evidence>
<dbReference type="Gene3D" id="1.25.40.20">
    <property type="entry name" value="Ankyrin repeat-containing domain"/>
    <property type="match status" value="2"/>
</dbReference>
<dbReference type="Proteomes" id="UP001337655">
    <property type="component" value="Unassembled WGS sequence"/>
</dbReference>
<feature type="repeat" description="ANK" evidence="3">
    <location>
        <begin position="529"/>
        <end position="550"/>
    </location>
</feature>
<keyword evidence="2 3" id="KW-0040">ANK repeat</keyword>
<dbReference type="GeneID" id="89932498"/>
<dbReference type="InterPro" id="IPR036770">
    <property type="entry name" value="Ankyrin_rpt-contain_sf"/>
</dbReference>
<protein>
    <submittedName>
        <fullName evidence="5">Uncharacterized protein</fullName>
    </submittedName>
</protein>
<accession>A0AAV9NT94</accession>
<feature type="repeat" description="ANK" evidence="3">
    <location>
        <begin position="595"/>
        <end position="620"/>
    </location>
</feature>
<dbReference type="Pfam" id="PF12796">
    <property type="entry name" value="Ank_2"/>
    <property type="match status" value="1"/>
</dbReference>
<sequence>MLLKPPSIKALWRVWRGMVNLSPVRRLFCIIDGVDRCDERSLAPFLRKLDGMFVRQNERQASHNVDHKKDPLQIPSSERTARFAKSTPSPRLRMIILSRDNSSFVINTLLAYPRLELKGHGTQGGAPNDLKCHIDSKVDHTTKSFSETKALSKENTAAIVETLSHGQDQTYEWVKFAAEKLMSIAPGQLREVAAKMPVSVDDMYAEELLDVPSRRKAHVCAILKWVALAAKPLSPLDFSKAVKYSLGKSFSVRMLRKALHDVPRLIEGNDREVHLASSAVQDFLLSEQSILRLNKRLREFANLSKSRRVRLKPTDILKPVDEAFFAKHPFLEYAMVHWTTHAKQGNARKTDYKTDFFRDDSLRRKLWWESYWISLRQKFAWKWTAPGHFSLLHLAAIFDIVPLAAYVQDQGFIQELLSAEDDQGVNPLNWAAQRSNAAMVKFLFQRGAFDDRAPREVARTGDASIIKMLLDNRKRNLNSPKSASPKSPSNPLWSIKNPTLSCISDWSKSSGGDNSAPMSPDAQGYGKTTSETPLHIAATCGNEEAVDALLAASELCNTPTEGGWTCLHNAAWFGRVTIVRRLVDAGADSRLGTNEGMTPLHCAVKNKQEAVVEDMFNSGAADVEVVNGFGFTPFHMPAKPMTRP</sequence>
<dbReference type="EMBL" id="JAVRRT010000034">
    <property type="protein sequence ID" value="KAK5162807.1"/>
    <property type="molecule type" value="Genomic_DNA"/>
</dbReference>
<name>A0AAV9NT94_9PEZI</name>
<evidence type="ECO:0000313" key="6">
    <source>
        <dbReference type="Proteomes" id="UP001337655"/>
    </source>
</evidence>
<dbReference type="SMART" id="SM00248">
    <property type="entry name" value="ANK"/>
    <property type="match status" value="4"/>
</dbReference>
<keyword evidence="6" id="KW-1185">Reference proteome</keyword>
<evidence type="ECO:0000256" key="4">
    <source>
        <dbReference type="SAM" id="MobiDB-lite"/>
    </source>
</evidence>
<feature type="region of interest" description="Disordered" evidence="4">
    <location>
        <begin position="506"/>
        <end position="529"/>
    </location>
</feature>
<dbReference type="InterPro" id="IPR002110">
    <property type="entry name" value="Ankyrin_rpt"/>
</dbReference>
<feature type="repeat" description="ANK" evidence="3">
    <location>
        <begin position="562"/>
        <end position="594"/>
    </location>
</feature>
<keyword evidence="1" id="KW-0677">Repeat</keyword>
<dbReference type="PANTHER" id="PTHR24198:SF165">
    <property type="entry name" value="ANKYRIN REPEAT-CONTAINING PROTEIN-RELATED"/>
    <property type="match status" value="1"/>
</dbReference>
<reference evidence="5 6" key="1">
    <citation type="submission" date="2023-08" db="EMBL/GenBank/DDBJ databases">
        <title>Black Yeasts Isolated from many extreme environments.</title>
        <authorList>
            <person name="Coleine C."/>
            <person name="Stajich J.E."/>
            <person name="Selbmann L."/>
        </authorList>
    </citation>
    <scope>NUCLEOTIDE SEQUENCE [LARGE SCALE GENOMIC DNA]</scope>
    <source>
        <strain evidence="5 6">CCFEE 5935</strain>
    </source>
</reference>
<dbReference type="SUPFAM" id="SSF48403">
    <property type="entry name" value="Ankyrin repeat"/>
    <property type="match status" value="1"/>
</dbReference>
<feature type="repeat" description="ANK" evidence="3">
    <location>
        <begin position="423"/>
        <end position="448"/>
    </location>
</feature>
<dbReference type="PROSITE" id="PS50088">
    <property type="entry name" value="ANK_REPEAT"/>
    <property type="match status" value="4"/>
</dbReference>
<gene>
    <name evidence="5" type="ORF">LTR77_011179</name>
</gene>
<dbReference type="RefSeq" id="XP_064653439.1">
    <property type="nucleotide sequence ID" value="XM_064808390.1"/>
</dbReference>
<comment type="caution">
    <text evidence="5">The sequence shown here is derived from an EMBL/GenBank/DDBJ whole genome shotgun (WGS) entry which is preliminary data.</text>
</comment>
<organism evidence="5 6">
    <name type="scientific">Saxophila tyrrhenica</name>
    <dbReference type="NCBI Taxonomy" id="1690608"/>
    <lineage>
        <taxon>Eukaryota</taxon>
        <taxon>Fungi</taxon>
        <taxon>Dikarya</taxon>
        <taxon>Ascomycota</taxon>
        <taxon>Pezizomycotina</taxon>
        <taxon>Dothideomycetes</taxon>
        <taxon>Dothideomycetidae</taxon>
        <taxon>Mycosphaerellales</taxon>
        <taxon>Extremaceae</taxon>
        <taxon>Saxophila</taxon>
    </lineage>
</organism>
<dbReference type="PROSITE" id="PS50297">
    <property type="entry name" value="ANK_REP_REGION"/>
    <property type="match status" value="4"/>
</dbReference>
<dbReference type="AlphaFoldDB" id="A0AAV9NT94"/>
<evidence type="ECO:0000256" key="1">
    <source>
        <dbReference type="ARBA" id="ARBA00022737"/>
    </source>
</evidence>
<evidence type="ECO:0000256" key="3">
    <source>
        <dbReference type="PROSITE-ProRule" id="PRU00023"/>
    </source>
</evidence>
<proteinExistence type="predicted"/>
<evidence type="ECO:0000313" key="5">
    <source>
        <dbReference type="EMBL" id="KAK5162807.1"/>
    </source>
</evidence>
<feature type="compositionally biased region" description="Polar residues" evidence="4">
    <location>
        <begin position="506"/>
        <end position="517"/>
    </location>
</feature>
<dbReference type="PANTHER" id="PTHR24198">
    <property type="entry name" value="ANKYRIN REPEAT AND PROTEIN KINASE DOMAIN-CONTAINING PROTEIN"/>
    <property type="match status" value="1"/>
</dbReference>